<dbReference type="CDD" id="cd16936">
    <property type="entry name" value="HATPase_RsbW-like"/>
    <property type="match status" value="1"/>
</dbReference>
<dbReference type="SUPFAM" id="SSF81606">
    <property type="entry name" value="PP2C-like"/>
    <property type="match status" value="1"/>
</dbReference>
<feature type="compositionally biased region" description="Basic and acidic residues" evidence="2">
    <location>
        <begin position="1"/>
        <end position="14"/>
    </location>
</feature>
<dbReference type="InterPro" id="IPR052016">
    <property type="entry name" value="Bact_Sigma-Reg"/>
</dbReference>
<dbReference type="Pfam" id="PF01590">
    <property type="entry name" value="GAF"/>
    <property type="match status" value="1"/>
</dbReference>
<dbReference type="InterPro" id="IPR003018">
    <property type="entry name" value="GAF"/>
</dbReference>
<proteinExistence type="predicted"/>
<dbReference type="SUPFAM" id="SSF55781">
    <property type="entry name" value="GAF domain-like"/>
    <property type="match status" value="2"/>
</dbReference>
<dbReference type="EMBL" id="JAINVZ010000008">
    <property type="protein sequence ID" value="MBY8885976.1"/>
    <property type="molecule type" value="Genomic_DNA"/>
</dbReference>
<dbReference type="PROSITE" id="PS51746">
    <property type="entry name" value="PPM_2"/>
    <property type="match status" value="1"/>
</dbReference>
<dbReference type="InterPro" id="IPR001932">
    <property type="entry name" value="PPM-type_phosphatase-like_dom"/>
</dbReference>
<dbReference type="InterPro" id="IPR029016">
    <property type="entry name" value="GAF-like_dom_sf"/>
</dbReference>
<dbReference type="Pfam" id="PF08448">
    <property type="entry name" value="PAS_4"/>
    <property type="match status" value="1"/>
</dbReference>
<dbReference type="RefSeq" id="WP_222977759.1">
    <property type="nucleotide sequence ID" value="NZ_JAINVZ010000008.1"/>
</dbReference>
<dbReference type="Pfam" id="PF08447">
    <property type="entry name" value="PAS_3"/>
    <property type="match status" value="1"/>
</dbReference>
<dbReference type="SUPFAM" id="SSF55874">
    <property type="entry name" value="ATPase domain of HSP90 chaperone/DNA topoisomerase II/histidine kinase"/>
    <property type="match status" value="1"/>
</dbReference>
<dbReference type="PANTHER" id="PTHR43156">
    <property type="entry name" value="STAGE II SPORULATION PROTEIN E-RELATED"/>
    <property type="match status" value="1"/>
</dbReference>
<dbReference type="Gene3D" id="3.30.450.20">
    <property type="entry name" value="PAS domain"/>
    <property type="match status" value="2"/>
</dbReference>
<gene>
    <name evidence="5" type="ORF">K7472_14075</name>
</gene>
<dbReference type="PROSITE" id="PS50112">
    <property type="entry name" value="PAS"/>
    <property type="match status" value="2"/>
</dbReference>
<dbReference type="SMART" id="SM00331">
    <property type="entry name" value="PP2C_SIG"/>
    <property type="match status" value="1"/>
</dbReference>
<dbReference type="InterPro" id="IPR036457">
    <property type="entry name" value="PPM-type-like_dom_sf"/>
</dbReference>
<dbReference type="InterPro" id="IPR013656">
    <property type="entry name" value="PAS_4"/>
</dbReference>
<evidence type="ECO:0000256" key="1">
    <source>
        <dbReference type="ARBA" id="ARBA00022801"/>
    </source>
</evidence>
<dbReference type="CDD" id="cd00130">
    <property type="entry name" value="PAS"/>
    <property type="match status" value="1"/>
</dbReference>
<protein>
    <submittedName>
        <fullName evidence="5">SpoIIE family protein phosphatase</fullName>
    </submittedName>
</protein>
<keyword evidence="1" id="KW-0378">Hydrolase</keyword>
<evidence type="ECO:0000313" key="5">
    <source>
        <dbReference type="EMBL" id="MBY8885976.1"/>
    </source>
</evidence>
<dbReference type="Pfam" id="PF07228">
    <property type="entry name" value="SpoIIE"/>
    <property type="match status" value="1"/>
</dbReference>
<reference evidence="5 6" key="1">
    <citation type="submission" date="2021-08" db="EMBL/GenBank/DDBJ databases">
        <title>Streptomyces sp. PTM05 isolated from lichen.</title>
        <authorList>
            <person name="Somphong A."/>
            <person name="Phongsopitanun W."/>
            <person name="Tanasupawat S."/>
        </authorList>
    </citation>
    <scope>NUCLEOTIDE SEQUENCE [LARGE SCALE GENOMIC DNA]</scope>
    <source>
        <strain evidence="5 6">Ptm05</strain>
    </source>
</reference>
<sequence length="1028" mass="111140">MHRYESDPAEESRPGRGAAGAGAVRPEGHRLVRLATVLLDGEGRILHWSDDACALLGYSAEEALGNFVGGLLLGDDRRPEALELLDQVIAGDPWSGTFPIRHRDGHLVDLEFRTYPIAAPGDLRFVLVTSSEVRALRQVEEDLAVLNGFFDQSPIGLAVYDEELRFVRINPALAHINGIDENQHLGRRLTSVLPGINAEEIEAVMRQVLATGESVVDARSHGRTPGAPEEDRAWSASYFRLEAPSGKVLGVSSSVIDVTQRFRAEEQAARAQERLSLLAEAGARIGTTLDLRTTVRELADAMVPRLADVCGVHVLERLVSGQDPKPDDPESVLVRRLALRSAHPDFPADDLPIEAVYRIPPDSPYARAMATRRTVTVPGSELPLLTHTGGERVRSYMNGSSQPLRVTPIVARSTVLGVVVYSRYMDRNPFDDQDSTFGEELVARAAVSIDNARLYLREHANLMERQAALREANAAREQLALINEATSRIGSTLDVQRTAEELIEVVVPRFADFATVDLLESVMRGDEPYALNSDEPVTLRAVAIGGDVPELAGAVDSVGESSRYDGARIYAKSLRSGEPILVPEVDEEALAMIVSSQDRVEPGLTAGIHSYLMVPVLARGAVLGGAEFIRIRGSEPYTTADVAIAEELVARAAVCIDNARLYGRERGTALTLQRSLLPQEIHHTLGMEIAYRYLPSSVVSEVGGDWFDVVPLSCGRVALVVGDVMGHGVQAAATMGQLRTVARTLATLEMLPDQVLSRLDETASGLGEGQFATCVCAVYDPVDRSCTIACAGHLPPVVVGADGSTRPVDLPPGVPLGVGGVPFESVEITVPEGGMLALYTDGLIERRGQDIDEGLELLCRTLSDRGRGLEETCDAVLDALVTDGAEDDIAVIMAQVLPVPENKIATLPLTGDVTLAGQARRFTRGTLEGWGLLSLADIAELLVSELVTNALRHAGPPRQLRLFRDRTLTVEVADAGRQIPTLRPIDEDLESGRGMYLVNELAHRWGSRTTRHGKVVWFELELPLGMAP</sequence>
<dbReference type="PANTHER" id="PTHR43156:SF2">
    <property type="entry name" value="STAGE II SPORULATION PROTEIN E"/>
    <property type="match status" value="1"/>
</dbReference>
<dbReference type="Gene3D" id="3.30.565.10">
    <property type="entry name" value="Histidine kinase-like ATPase, C-terminal domain"/>
    <property type="match status" value="1"/>
</dbReference>
<dbReference type="Proteomes" id="UP001198565">
    <property type="component" value="Unassembled WGS sequence"/>
</dbReference>
<evidence type="ECO:0000256" key="2">
    <source>
        <dbReference type="SAM" id="MobiDB-lite"/>
    </source>
</evidence>
<dbReference type="InterPro" id="IPR036890">
    <property type="entry name" value="HATPase_C_sf"/>
</dbReference>
<organism evidence="5 6">
    <name type="scientific">Streptantibioticus parmotrematis</name>
    <dbReference type="NCBI Taxonomy" id="2873249"/>
    <lineage>
        <taxon>Bacteria</taxon>
        <taxon>Bacillati</taxon>
        <taxon>Actinomycetota</taxon>
        <taxon>Actinomycetes</taxon>
        <taxon>Kitasatosporales</taxon>
        <taxon>Streptomycetaceae</taxon>
        <taxon>Streptantibioticus</taxon>
    </lineage>
</organism>
<keyword evidence="6" id="KW-1185">Reference proteome</keyword>
<feature type="domain" description="PAS" evidence="3">
    <location>
        <begin position="142"/>
        <end position="212"/>
    </location>
</feature>
<dbReference type="Pfam" id="PF13581">
    <property type="entry name" value="HATPase_c_2"/>
    <property type="match status" value="1"/>
</dbReference>
<dbReference type="InterPro" id="IPR003594">
    <property type="entry name" value="HATPase_dom"/>
</dbReference>
<dbReference type="SMART" id="SM00091">
    <property type="entry name" value="PAS"/>
    <property type="match status" value="2"/>
</dbReference>
<feature type="domain" description="PPM-type phosphatase" evidence="4">
    <location>
        <begin position="688"/>
        <end position="896"/>
    </location>
</feature>
<dbReference type="InterPro" id="IPR000014">
    <property type="entry name" value="PAS"/>
</dbReference>
<evidence type="ECO:0000259" key="4">
    <source>
        <dbReference type="PROSITE" id="PS51746"/>
    </source>
</evidence>
<name>A0ABS7QTB0_9ACTN</name>
<dbReference type="SUPFAM" id="SSF55785">
    <property type="entry name" value="PYP-like sensor domain (PAS domain)"/>
    <property type="match status" value="2"/>
</dbReference>
<evidence type="ECO:0000259" key="3">
    <source>
        <dbReference type="PROSITE" id="PS50112"/>
    </source>
</evidence>
<dbReference type="InterPro" id="IPR035965">
    <property type="entry name" value="PAS-like_dom_sf"/>
</dbReference>
<dbReference type="SMART" id="SM00065">
    <property type="entry name" value="GAF"/>
    <property type="match status" value="2"/>
</dbReference>
<feature type="domain" description="PAS" evidence="3">
    <location>
        <begin position="37"/>
        <end position="92"/>
    </location>
</feature>
<dbReference type="Gene3D" id="3.60.40.10">
    <property type="entry name" value="PPM-type phosphatase domain"/>
    <property type="match status" value="1"/>
</dbReference>
<feature type="region of interest" description="Disordered" evidence="2">
    <location>
        <begin position="1"/>
        <end position="24"/>
    </location>
</feature>
<dbReference type="InterPro" id="IPR013655">
    <property type="entry name" value="PAS_fold_3"/>
</dbReference>
<comment type="caution">
    <text evidence="5">The sequence shown here is derived from an EMBL/GenBank/DDBJ whole genome shotgun (WGS) entry which is preliminary data.</text>
</comment>
<dbReference type="Gene3D" id="3.30.450.40">
    <property type="match status" value="2"/>
</dbReference>
<evidence type="ECO:0000313" key="6">
    <source>
        <dbReference type="Proteomes" id="UP001198565"/>
    </source>
</evidence>
<accession>A0ABS7QTB0</accession>
<dbReference type="NCBIfam" id="TIGR00229">
    <property type="entry name" value="sensory_box"/>
    <property type="match status" value="2"/>
</dbReference>